<dbReference type="Pfam" id="PF00083">
    <property type="entry name" value="Sugar_tr"/>
    <property type="match status" value="1"/>
</dbReference>
<dbReference type="InterPro" id="IPR003663">
    <property type="entry name" value="Sugar/inositol_transpt"/>
</dbReference>
<protein>
    <submittedName>
        <fullName evidence="10">General substrate transporter</fullName>
    </submittedName>
</protein>
<dbReference type="Proteomes" id="UP000799439">
    <property type="component" value="Unassembled WGS sequence"/>
</dbReference>
<feature type="transmembrane region" description="Helical" evidence="8">
    <location>
        <begin position="124"/>
        <end position="146"/>
    </location>
</feature>
<evidence type="ECO:0000259" key="9">
    <source>
        <dbReference type="PROSITE" id="PS50850"/>
    </source>
</evidence>
<gene>
    <name evidence="10" type="ORF">K461DRAFT_313904</name>
</gene>
<dbReference type="SUPFAM" id="SSF103473">
    <property type="entry name" value="MFS general substrate transporter"/>
    <property type="match status" value="1"/>
</dbReference>
<feature type="transmembrane region" description="Helical" evidence="8">
    <location>
        <begin position="90"/>
        <end position="112"/>
    </location>
</feature>
<feature type="domain" description="Major facilitator superfamily (MFS) profile" evidence="9">
    <location>
        <begin position="34"/>
        <end position="494"/>
    </location>
</feature>
<keyword evidence="3 7" id="KW-0813">Transport</keyword>
<feature type="transmembrane region" description="Helical" evidence="8">
    <location>
        <begin position="370"/>
        <end position="392"/>
    </location>
</feature>
<organism evidence="10 11">
    <name type="scientific">Myriangium duriaei CBS 260.36</name>
    <dbReference type="NCBI Taxonomy" id="1168546"/>
    <lineage>
        <taxon>Eukaryota</taxon>
        <taxon>Fungi</taxon>
        <taxon>Dikarya</taxon>
        <taxon>Ascomycota</taxon>
        <taxon>Pezizomycotina</taxon>
        <taxon>Dothideomycetes</taxon>
        <taxon>Dothideomycetidae</taxon>
        <taxon>Myriangiales</taxon>
        <taxon>Myriangiaceae</taxon>
        <taxon>Myriangium</taxon>
    </lineage>
</organism>
<dbReference type="PRINTS" id="PR00171">
    <property type="entry name" value="SUGRTRNSPORT"/>
</dbReference>
<evidence type="ECO:0000256" key="8">
    <source>
        <dbReference type="SAM" id="Phobius"/>
    </source>
</evidence>
<evidence type="ECO:0000313" key="10">
    <source>
        <dbReference type="EMBL" id="KAF2150936.1"/>
    </source>
</evidence>
<evidence type="ECO:0000256" key="4">
    <source>
        <dbReference type="ARBA" id="ARBA00022692"/>
    </source>
</evidence>
<comment type="similarity">
    <text evidence="2 7">Belongs to the major facilitator superfamily. Sugar transporter (TC 2.A.1.1) family.</text>
</comment>
<dbReference type="OrthoDB" id="6133115at2759"/>
<dbReference type="InterPro" id="IPR005828">
    <property type="entry name" value="MFS_sugar_transport-like"/>
</dbReference>
<dbReference type="GO" id="GO:0016020">
    <property type="term" value="C:membrane"/>
    <property type="evidence" value="ECO:0007669"/>
    <property type="project" value="UniProtKB-SubCell"/>
</dbReference>
<evidence type="ECO:0000256" key="1">
    <source>
        <dbReference type="ARBA" id="ARBA00004141"/>
    </source>
</evidence>
<dbReference type="EMBL" id="ML996088">
    <property type="protein sequence ID" value="KAF2150936.1"/>
    <property type="molecule type" value="Genomic_DNA"/>
</dbReference>
<keyword evidence="11" id="KW-1185">Reference proteome</keyword>
<dbReference type="FunFam" id="1.20.1250.20:FF:000134">
    <property type="entry name" value="MFS sugar transporter protein"/>
    <property type="match status" value="1"/>
</dbReference>
<keyword evidence="4 8" id="KW-0812">Transmembrane</keyword>
<feature type="transmembrane region" description="Helical" evidence="8">
    <location>
        <begin position="181"/>
        <end position="200"/>
    </location>
</feature>
<reference evidence="10" key="1">
    <citation type="journal article" date="2020" name="Stud. Mycol.">
        <title>101 Dothideomycetes genomes: a test case for predicting lifestyles and emergence of pathogens.</title>
        <authorList>
            <person name="Haridas S."/>
            <person name="Albert R."/>
            <person name="Binder M."/>
            <person name="Bloem J."/>
            <person name="Labutti K."/>
            <person name="Salamov A."/>
            <person name="Andreopoulos B."/>
            <person name="Baker S."/>
            <person name="Barry K."/>
            <person name="Bills G."/>
            <person name="Bluhm B."/>
            <person name="Cannon C."/>
            <person name="Castanera R."/>
            <person name="Culley D."/>
            <person name="Daum C."/>
            <person name="Ezra D."/>
            <person name="Gonzalez J."/>
            <person name="Henrissat B."/>
            <person name="Kuo A."/>
            <person name="Liang C."/>
            <person name="Lipzen A."/>
            <person name="Lutzoni F."/>
            <person name="Magnuson J."/>
            <person name="Mondo S."/>
            <person name="Nolan M."/>
            <person name="Ohm R."/>
            <person name="Pangilinan J."/>
            <person name="Park H.-J."/>
            <person name="Ramirez L."/>
            <person name="Alfaro M."/>
            <person name="Sun H."/>
            <person name="Tritt A."/>
            <person name="Yoshinaga Y."/>
            <person name="Zwiers L.-H."/>
            <person name="Turgeon B."/>
            <person name="Goodwin S."/>
            <person name="Spatafora J."/>
            <person name="Crous P."/>
            <person name="Grigoriev I."/>
        </authorList>
    </citation>
    <scope>NUCLEOTIDE SEQUENCE</scope>
    <source>
        <strain evidence="10">CBS 260.36</strain>
    </source>
</reference>
<dbReference type="InterPro" id="IPR005829">
    <property type="entry name" value="Sugar_transporter_CS"/>
</dbReference>
<dbReference type="PANTHER" id="PTHR48022:SF3">
    <property type="entry name" value="HEXOSE TRANSPORTER PROTEIN (AFU_ORTHOLOGUE AFUA_8G04480)-RELATED"/>
    <property type="match status" value="1"/>
</dbReference>
<keyword evidence="5 8" id="KW-1133">Transmembrane helix</keyword>
<comment type="subcellular location">
    <subcellularLocation>
        <location evidence="1">Membrane</location>
        <topology evidence="1">Multi-pass membrane protein</topology>
    </subcellularLocation>
</comment>
<dbReference type="Gene3D" id="1.20.1250.20">
    <property type="entry name" value="MFS general substrate transporter like domains"/>
    <property type="match status" value="1"/>
</dbReference>
<feature type="transmembrane region" description="Helical" evidence="8">
    <location>
        <begin position="442"/>
        <end position="463"/>
    </location>
</feature>
<comment type="caution">
    <text evidence="10">The sequence shown here is derived from an EMBL/GenBank/DDBJ whole genome shotgun (WGS) entry which is preliminary data.</text>
</comment>
<dbReference type="PROSITE" id="PS00216">
    <property type="entry name" value="SUGAR_TRANSPORT_1"/>
    <property type="match status" value="1"/>
</dbReference>
<dbReference type="NCBIfam" id="TIGR00879">
    <property type="entry name" value="SP"/>
    <property type="match status" value="1"/>
</dbReference>
<feature type="transmembrane region" description="Helical" evidence="8">
    <location>
        <begin position="469"/>
        <end position="490"/>
    </location>
</feature>
<keyword evidence="6 8" id="KW-0472">Membrane</keyword>
<dbReference type="AlphaFoldDB" id="A0A9P4IYE5"/>
<evidence type="ECO:0000313" key="11">
    <source>
        <dbReference type="Proteomes" id="UP000799439"/>
    </source>
</evidence>
<evidence type="ECO:0000256" key="2">
    <source>
        <dbReference type="ARBA" id="ARBA00010992"/>
    </source>
</evidence>
<accession>A0A9P4IYE5</accession>
<evidence type="ECO:0000256" key="7">
    <source>
        <dbReference type="RuleBase" id="RU003346"/>
    </source>
</evidence>
<name>A0A9P4IYE5_9PEZI</name>
<evidence type="ECO:0000256" key="3">
    <source>
        <dbReference type="ARBA" id="ARBA00022448"/>
    </source>
</evidence>
<dbReference type="PROSITE" id="PS50850">
    <property type="entry name" value="MFS"/>
    <property type="match status" value="1"/>
</dbReference>
<sequence length="538" mass="58946">MKDEQIVGEALAKVLPAYGKPWWKIRHLRVLNLILLVPLLSSVVGGYDGSVFRVSSHSFVAKSFPASLVNGIQSTDAWKAKFGNPSGARLGFVTASQSMGSIAVLPFVPALADKVGRKPTILSGIIVVVIASAIMAASVNYAMLIISRVTVGIGGTLLTQPSPMLISELCYPTHRGKYTSLYWTTFYLGAFLAAWTTFGAQKHFPKSNWAWRIPSILQAGCPIVQLCFIWAIPESPHWLIENGRIDKARQILIRFHAGGSPAPAHDLIEFEIQEIIRSLEIQHKTRSTDWSTLVATPGNRRRTLITVCLGCTAMWNGITVCNSYLTLVLDSVGVTSADIQTLINGLLQLFNLLVAVGGAFMVDRLGRRTLFLWSGVGMLLCFVSLTACAGVFNRAPDANHSAAIAVIVFIFLYFFHYDIAYTPLLFGYTTEILPYTIRAKGLTVQMFVFYSSLIILSFVNPIGLKNIGWHYYIVSDGLILLTVIISYLLFIETRGYTVENLAQIFDGTSDGSCGKTPVRVAEKTSGRQSDQATDAESI</sequence>
<dbReference type="InterPro" id="IPR020846">
    <property type="entry name" value="MFS_dom"/>
</dbReference>
<evidence type="ECO:0000256" key="6">
    <source>
        <dbReference type="ARBA" id="ARBA00023136"/>
    </source>
</evidence>
<dbReference type="InterPro" id="IPR050360">
    <property type="entry name" value="MFS_Sugar_Transporters"/>
</dbReference>
<dbReference type="GO" id="GO:0005351">
    <property type="term" value="F:carbohydrate:proton symporter activity"/>
    <property type="evidence" value="ECO:0007669"/>
    <property type="project" value="TreeGrafter"/>
</dbReference>
<feature type="transmembrane region" description="Helical" evidence="8">
    <location>
        <begin position="304"/>
        <end position="325"/>
    </location>
</feature>
<feature type="transmembrane region" description="Helical" evidence="8">
    <location>
        <begin position="30"/>
        <end position="47"/>
    </location>
</feature>
<dbReference type="PANTHER" id="PTHR48022">
    <property type="entry name" value="PLASTIDIC GLUCOSE TRANSPORTER 4"/>
    <property type="match status" value="1"/>
</dbReference>
<dbReference type="InterPro" id="IPR036259">
    <property type="entry name" value="MFS_trans_sf"/>
</dbReference>
<feature type="transmembrane region" description="Helical" evidence="8">
    <location>
        <begin position="398"/>
        <end position="421"/>
    </location>
</feature>
<proteinExistence type="inferred from homology"/>
<evidence type="ECO:0000256" key="5">
    <source>
        <dbReference type="ARBA" id="ARBA00022989"/>
    </source>
</evidence>
<feature type="transmembrane region" description="Helical" evidence="8">
    <location>
        <begin position="345"/>
        <end position="363"/>
    </location>
</feature>